<feature type="coiled-coil region" evidence="1">
    <location>
        <begin position="1263"/>
        <end position="1318"/>
    </location>
</feature>
<dbReference type="InterPro" id="IPR052642">
    <property type="entry name" value="CC-FHA_domain"/>
</dbReference>
<organism evidence="4">
    <name type="scientific">Schistocephalus solidus</name>
    <name type="common">Tapeworm</name>
    <dbReference type="NCBI Taxonomy" id="70667"/>
    <lineage>
        <taxon>Eukaryota</taxon>
        <taxon>Metazoa</taxon>
        <taxon>Spiralia</taxon>
        <taxon>Lophotrochozoa</taxon>
        <taxon>Platyhelminthes</taxon>
        <taxon>Cestoda</taxon>
        <taxon>Eucestoda</taxon>
        <taxon>Diphyllobothriidea</taxon>
        <taxon>Diphyllobothriidae</taxon>
        <taxon>Schistocephalus</taxon>
    </lineage>
</organism>
<evidence type="ECO:0000313" key="4">
    <source>
        <dbReference type="EMBL" id="JAP45935.1"/>
    </source>
</evidence>
<feature type="region of interest" description="Disordered" evidence="2">
    <location>
        <begin position="136"/>
        <end position="195"/>
    </location>
</feature>
<feature type="coiled-coil region" evidence="1">
    <location>
        <begin position="699"/>
        <end position="831"/>
    </location>
</feature>
<protein>
    <recommendedName>
        <fullName evidence="3">FHA domain-containing protein</fullName>
    </recommendedName>
</protein>
<feature type="compositionally biased region" description="Polar residues" evidence="2">
    <location>
        <begin position="186"/>
        <end position="195"/>
    </location>
</feature>
<reference evidence="4" key="1">
    <citation type="submission" date="2016-01" db="EMBL/GenBank/DDBJ databases">
        <title>Reference transcriptome for the parasite Schistocephalus solidus: insights into the molecular evolution of parasitism.</title>
        <authorList>
            <person name="Hebert F.O."/>
            <person name="Grambauer S."/>
            <person name="Barber I."/>
            <person name="Landry C.R."/>
            <person name="Aubin-Horth N."/>
        </authorList>
    </citation>
    <scope>NUCLEOTIDE SEQUENCE</scope>
</reference>
<feature type="region of interest" description="Disordered" evidence="2">
    <location>
        <begin position="1323"/>
        <end position="1361"/>
    </location>
</feature>
<evidence type="ECO:0000256" key="2">
    <source>
        <dbReference type="SAM" id="MobiDB-lite"/>
    </source>
</evidence>
<dbReference type="PANTHER" id="PTHR18853:SF10">
    <property type="entry name" value="FHA DOMAIN-CONTAINING PROTEIN"/>
    <property type="match status" value="1"/>
</dbReference>
<dbReference type="Pfam" id="PF00498">
    <property type="entry name" value="FHA"/>
    <property type="match status" value="1"/>
</dbReference>
<feature type="compositionally biased region" description="Low complexity" evidence="2">
    <location>
        <begin position="264"/>
        <end position="279"/>
    </location>
</feature>
<dbReference type="SUPFAM" id="SSF49879">
    <property type="entry name" value="SMAD/FHA domain"/>
    <property type="match status" value="1"/>
</dbReference>
<dbReference type="PANTHER" id="PTHR18853">
    <property type="entry name" value="FORKHEAD-ASSOCIATED DOMAIN-CONTAINING PROTEIN 1-RELATED"/>
    <property type="match status" value="1"/>
</dbReference>
<accession>A0A0X3P236</accession>
<feature type="coiled-coil region" evidence="1">
    <location>
        <begin position="984"/>
        <end position="1046"/>
    </location>
</feature>
<feature type="region of interest" description="Disordered" evidence="2">
    <location>
        <begin position="258"/>
        <end position="279"/>
    </location>
</feature>
<evidence type="ECO:0000259" key="3">
    <source>
        <dbReference type="PROSITE" id="PS50006"/>
    </source>
</evidence>
<feature type="region of interest" description="Disordered" evidence="2">
    <location>
        <begin position="470"/>
        <end position="490"/>
    </location>
</feature>
<gene>
    <name evidence="4" type="ORF">TR151205</name>
</gene>
<proteinExistence type="predicted"/>
<evidence type="ECO:0000256" key="1">
    <source>
        <dbReference type="SAM" id="Coils"/>
    </source>
</evidence>
<dbReference type="EMBL" id="GEEE01017290">
    <property type="protein sequence ID" value="JAP45935.1"/>
    <property type="molecule type" value="Transcribed_RNA"/>
</dbReference>
<keyword evidence="1" id="KW-0175">Coiled coil</keyword>
<dbReference type="PROSITE" id="PS50006">
    <property type="entry name" value="FHA_DOMAIN"/>
    <property type="match status" value="1"/>
</dbReference>
<dbReference type="InterPro" id="IPR008984">
    <property type="entry name" value="SMAD_FHA_dom_sf"/>
</dbReference>
<sequence>MRGLLRTSGWIYQLSPKITTIGQTGCDIIIDNKTLDTQHAIITYDSEAECFMLRDLNTKYGLFVNELHIRNGEIRLTEGDKIRFADSATIYEFRISEECGNFSHQTTESPFCTHGGGRGFIEPVCTQTALPPLTPSVKKSRQFVSNPQCVKPPVEATPGKSSTESSFRKLCHPSSKPSYPPSESPRQLTRPQTTSRLSWTQFDFPSCGADDSRHIQQIERPNSMASSLPNPCDESKVFPPVDIERDQRYPHCGSPYENHPIIHSSSSSSVPPKSRRFSPSQVSPYLGPINPVFSTSAEVCSATSLSPARSFNSAQAITTVAATAAVSNNAFYEDQTIILERLARERKVLSGLVDQLQREAVVKETSIKRLGEDIHDLNQDIKQKDALIIQLQAKCSQLDKLSKREFDRVALEKEIHTREKRCSAAEQKCQSLGEELKAARSEVEETQEELKRKSNSIETLEERLKTMAEHVDDLEESERNSRKEKTEVEGQLEGFRDRLRQILFGQGSNNDSLAEATLTLSPTEVGDQTSTNLEDEQLRETIDEKILNTVRQLMKDVSGLHADVKVLRQEKASLEKTREDLQNEASTWASIVENLLKQECDVHWIPSSKLGHALNFVQSLADRNHVCAPLSSTQSCLTLILELWIAERERMKEAFANGLASIKAVGLEDPEFSPLDLTENELVVINQISALNVHALTTVLKLRKDLQIAEQEHKDELRRVTEEMEKRIGAASQACSEWETKMHNSIDEVTKTEQERSKKALAVKQAIIEQLEQNLEELNQHLKQRTEEFDMKAAEMSNQVKSLTVSLQNHVNALEKVKLEHEAELEEVRSKVETACEVKWQAEVEAHREQVRQHARTICVMEERLAQLAKDAKDAHAEVNRLRALQRDLFSPEPRRRKSSSEVCDSMVQVCFNSSIVDAAPADCSPVENACGPTLLHQQDQSFCALRTNHANGARKLQSEVRPPSCVGDETVKTTPTCDLSQQLADAKVEISQLNSLIENMKTNLLEKEKVVAMATSAAQEARDLLQEERGKVATLQAELSRSREAQLQHLQQQQQQPLDAGVSPLALEMATIGATCRSERHEKIISQQRIALSELRQRLQKTLGRGELKSEKAESDAANEAYRKELLCLRRQVNELRAQLRISQVLPAGLLASDGTDNLSLPDQPHPPPRKNLTFARDVVLRPPSQNPSLRDAIESLIVSEESYTELALMLERMLALDNWPSRRLSAGLLPAERQTLREDRRKFTAAAAEKFALLKEELKRNAELIRTYETELVKLRQLEELTAQRSTELMETAHQLRVKQSELGVLRENLAQTQQELFTERSRNQVLKPNRKTMPPGQKVSPTLYSTGRDKGQAVSSGP</sequence>
<feature type="domain" description="FHA" evidence="3">
    <location>
        <begin position="19"/>
        <end position="69"/>
    </location>
</feature>
<dbReference type="Gene3D" id="2.60.200.20">
    <property type="match status" value="1"/>
</dbReference>
<dbReference type="Gene3D" id="1.10.287.1490">
    <property type="match status" value="1"/>
</dbReference>
<name>A0A0X3P236_SCHSO</name>
<dbReference type="InterPro" id="IPR000253">
    <property type="entry name" value="FHA_dom"/>
</dbReference>